<dbReference type="SUPFAM" id="SSF51735">
    <property type="entry name" value="NAD(P)-binding Rossmann-fold domains"/>
    <property type="match status" value="1"/>
</dbReference>
<dbReference type="PRINTS" id="PR00080">
    <property type="entry name" value="SDRFAMILY"/>
</dbReference>
<reference evidence="3 4" key="1">
    <citation type="submission" date="2019-06" db="EMBL/GenBank/DDBJ databases">
        <title>Sequencing the genomes of 1000 actinobacteria strains.</title>
        <authorList>
            <person name="Klenk H.-P."/>
        </authorList>
    </citation>
    <scope>NUCLEOTIDE SEQUENCE [LARGE SCALE GENOMIC DNA]</scope>
    <source>
        <strain evidence="3 4">DSM 8251</strain>
    </source>
</reference>
<dbReference type="OrthoDB" id="9808187at2"/>
<evidence type="ECO:0000256" key="1">
    <source>
        <dbReference type="ARBA" id="ARBA00006484"/>
    </source>
</evidence>
<evidence type="ECO:0000313" key="4">
    <source>
        <dbReference type="Proteomes" id="UP000316196"/>
    </source>
</evidence>
<dbReference type="PROSITE" id="PS00061">
    <property type="entry name" value="ADH_SHORT"/>
    <property type="match status" value="1"/>
</dbReference>
<dbReference type="AlphaFoldDB" id="A0A542ZQP5"/>
<dbReference type="InterPro" id="IPR002347">
    <property type="entry name" value="SDR_fam"/>
</dbReference>
<dbReference type="FunFam" id="3.40.50.720:FF:000338">
    <property type="entry name" value="3-oxoacyl-ACP reductase FabG"/>
    <property type="match status" value="1"/>
</dbReference>
<dbReference type="Proteomes" id="UP000316196">
    <property type="component" value="Unassembled WGS sequence"/>
</dbReference>
<dbReference type="GO" id="GO:0016616">
    <property type="term" value="F:oxidoreductase activity, acting on the CH-OH group of donors, NAD or NADP as acceptor"/>
    <property type="evidence" value="ECO:0007669"/>
    <property type="project" value="TreeGrafter"/>
</dbReference>
<evidence type="ECO:0000259" key="2">
    <source>
        <dbReference type="SMART" id="SM00822"/>
    </source>
</evidence>
<evidence type="ECO:0000313" key="3">
    <source>
        <dbReference type="EMBL" id="TQL62678.1"/>
    </source>
</evidence>
<dbReference type="SMART" id="SM00822">
    <property type="entry name" value="PKS_KR"/>
    <property type="match status" value="1"/>
</dbReference>
<organism evidence="3 4">
    <name type="scientific">Propioniferax innocua</name>
    <dbReference type="NCBI Taxonomy" id="1753"/>
    <lineage>
        <taxon>Bacteria</taxon>
        <taxon>Bacillati</taxon>
        <taxon>Actinomycetota</taxon>
        <taxon>Actinomycetes</taxon>
        <taxon>Propionibacteriales</taxon>
        <taxon>Propionibacteriaceae</taxon>
        <taxon>Propioniferax</taxon>
    </lineage>
</organism>
<name>A0A542ZQP5_9ACTN</name>
<sequence>MTDTYTQFVNSGFGRSLAKQLGLPAPVPLRRHTKGGPLCDGPVAVIGEGEHVSDIVQLLLDHGIDTSTDAETYGGVVFDMSDARSPRDLAHMRENGADIVKRLGRNARIVVVGTDPDLLDAPAEVATQRALDGFVRSLAKELRSGATANLVYAPVEHNRPAVRSAVEFFLSGRSAFVDGQHVRLDENTPGVNLSADEPLAGKVAVVTGAARGIGAAIVEVLARDGATVVGVDVPAAQDALAKVVNRARGTSLALDVTAPDAGERILQHCHKRHGGFDIVVHNAGITRDKLFVNMSAEKWDQVMAVNLESILQLNEVFLGDEGLGTDGRVICLSSQSGFAGNRGQTNYSATKAGVIGLVDTTADIAADRGITVNAVAPGLIETEMTGRMPFATREVARRLSSLQQGGDPVDVAEAIAWLAQPASGAITGQTLRVCGQNFIGA</sequence>
<comment type="caution">
    <text evidence="3">The sequence shown here is derived from an EMBL/GenBank/DDBJ whole genome shotgun (WGS) entry which is preliminary data.</text>
</comment>
<dbReference type="InterPro" id="IPR036291">
    <property type="entry name" value="NAD(P)-bd_dom_sf"/>
</dbReference>
<dbReference type="Pfam" id="PF13561">
    <property type="entry name" value="adh_short_C2"/>
    <property type="match status" value="1"/>
</dbReference>
<dbReference type="InterPro" id="IPR020904">
    <property type="entry name" value="Sc_DH/Rdtase_CS"/>
</dbReference>
<proteinExistence type="inferred from homology"/>
<keyword evidence="4" id="KW-1185">Reference proteome</keyword>
<dbReference type="PANTHER" id="PTHR42760">
    <property type="entry name" value="SHORT-CHAIN DEHYDROGENASES/REDUCTASES FAMILY MEMBER"/>
    <property type="match status" value="1"/>
</dbReference>
<protein>
    <submittedName>
        <fullName evidence="3">3-oxoacyl-[acyl-carrier protein] reductase</fullName>
    </submittedName>
</protein>
<feature type="domain" description="Ketoreductase" evidence="2">
    <location>
        <begin position="202"/>
        <end position="383"/>
    </location>
</feature>
<gene>
    <name evidence="3" type="ORF">FB460_0463</name>
</gene>
<comment type="similarity">
    <text evidence="1">Belongs to the short-chain dehydrogenases/reductases (SDR) family.</text>
</comment>
<dbReference type="PRINTS" id="PR00081">
    <property type="entry name" value="GDHRDH"/>
</dbReference>
<dbReference type="EMBL" id="VFOR01000001">
    <property type="protein sequence ID" value="TQL62678.1"/>
    <property type="molecule type" value="Genomic_DNA"/>
</dbReference>
<dbReference type="NCBIfam" id="NF006110">
    <property type="entry name" value="PRK08261.1"/>
    <property type="match status" value="1"/>
</dbReference>
<dbReference type="RefSeq" id="WP_142092491.1">
    <property type="nucleotide sequence ID" value="NZ_BAAAMD010000001.1"/>
</dbReference>
<dbReference type="InterPro" id="IPR057326">
    <property type="entry name" value="KR_dom"/>
</dbReference>
<accession>A0A542ZQP5</accession>
<dbReference type="Gene3D" id="3.40.50.720">
    <property type="entry name" value="NAD(P)-binding Rossmann-like Domain"/>
    <property type="match status" value="2"/>
</dbReference>
<dbReference type="PANTHER" id="PTHR42760:SF78">
    <property type="entry name" value="3-OXOACYL-[ACYL-CARRIER-PROTEIN] REDUCTASE [NADH]"/>
    <property type="match status" value="1"/>
</dbReference>